<sequence length="46" mass="5203">MMASKLPCVIPTCHEGGFDPWFELNWTCCHNHSMAARHGKQPMSNT</sequence>
<organism evidence="1 2">
    <name type="scientific">Ficus carica</name>
    <name type="common">Common fig</name>
    <dbReference type="NCBI Taxonomy" id="3494"/>
    <lineage>
        <taxon>Eukaryota</taxon>
        <taxon>Viridiplantae</taxon>
        <taxon>Streptophyta</taxon>
        <taxon>Embryophyta</taxon>
        <taxon>Tracheophyta</taxon>
        <taxon>Spermatophyta</taxon>
        <taxon>Magnoliopsida</taxon>
        <taxon>eudicotyledons</taxon>
        <taxon>Gunneridae</taxon>
        <taxon>Pentapetalae</taxon>
        <taxon>rosids</taxon>
        <taxon>fabids</taxon>
        <taxon>Rosales</taxon>
        <taxon>Moraceae</taxon>
        <taxon>Ficeae</taxon>
        <taxon>Ficus</taxon>
    </lineage>
</organism>
<accession>A0AA88E3B3</accession>
<evidence type="ECO:0000313" key="1">
    <source>
        <dbReference type="EMBL" id="GMN66893.1"/>
    </source>
</evidence>
<dbReference type="AlphaFoldDB" id="A0AA88E3B3"/>
<reference evidence="1" key="1">
    <citation type="submission" date="2023-07" db="EMBL/GenBank/DDBJ databases">
        <title>draft genome sequence of fig (Ficus carica).</title>
        <authorList>
            <person name="Takahashi T."/>
            <person name="Nishimura K."/>
        </authorList>
    </citation>
    <scope>NUCLEOTIDE SEQUENCE</scope>
</reference>
<keyword evidence="2" id="KW-1185">Reference proteome</keyword>
<name>A0AA88E3B3_FICCA</name>
<evidence type="ECO:0000313" key="2">
    <source>
        <dbReference type="Proteomes" id="UP001187192"/>
    </source>
</evidence>
<gene>
    <name evidence="1" type="ORF">TIFTF001_035957</name>
</gene>
<comment type="caution">
    <text evidence="1">The sequence shown here is derived from an EMBL/GenBank/DDBJ whole genome shotgun (WGS) entry which is preliminary data.</text>
</comment>
<dbReference type="Proteomes" id="UP001187192">
    <property type="component" value="Unassembled WGS sequence"/>
</dbReference>
<protein>
    <submittedName>
        <fullName evidence="1">Uncharacterized protein</fullName>
    </submittedName>
</protein>
<proteinExistence type="predicted"/>
<dbReference type="EMBL" id="BTGU01000377">
    <property type="protein sequence ID" value="GMN66893.1"/>
    <property type="molecule type" value="Genomic_DNA"/>
</dbReference>